<protein>
    <submittedName>
        <fullName evidence="1">Uncharacterized protein</fullName>
    </submittedName>
</protein>
<evidence type="ECO:0000313" key="2">
    <source>
        <dbReference type="Proteomes" id="UP000236592"/>
    </source>
</evidence>
<name>A0A2I7SEQ6_9FLAO</name>
<keyword evidence="2" id="KW-1185">Reference proteome</keyword>
<dbReference type="AlphaFoldDB" id="A0A2I7SEQ6"/>
<accession>A0A2I7SEQ6</accession>
<gene>
    <name evidence="1" type="ORF">C1A40_02400</name>
</gene>
<evidence type="ECO:0000313" key="1">
    <source>
        <dbReference type="EMBL" id="AUS04393.1"/>
    </source>
</evidence>
<dbReference type="EMBL" id="CP025938">
    <property type="protein sequence ID" value="AUS04393.1"/>
    <property type="molecule type" value="Genomic_DNA"/>
</dbReference>
<proteinExistence type="predicted"/>
<sequence>MIKKIKDIIVVALIVLISFGAYMGVNNILKRASDYQKSKTKTEYKTEYKTHFVDSLLVVVDSLTVQVDSLNGKENQIIYVPQDVDTVFIIKQYYSRIKQSVKHRDSNLYVNFNFDLHKNRVELPKLEYKILKPTTLIKQVPRVRNQYFLGASFGSSINGIDAITPEIMLVKETHALKLGYNLLDKDLNFHLGYYFKIR</sequence>
<organism evidence="1 2">
    <name type="scientific">Pseudotamlana carrageenivorans</name>
    <dbReference type="NCBI Taxonomy" id="2069432"/>
    <lineage>
        <taxon>Bacteria</taxon>
        <taxon>Pseudomonadati</taxon>
        <taxon>Bacteroidota</taxon>
        <taxon>Flavobacteriia</taxon>
        <taxon>Flavobacteriales</taxon>
        <taxon>Flavobacteriaceae</taxon>
        <taxon>Pseudotamlana</taxon>
    </lineage>
</organism>
<dbReference type="KEGG" id="taj:C1A40_02400"/>
<dbReference type="Proteomes" id="UP000236592">
    <property type="component" value="Chromosome"/>
</dbReference>
<dbReference type="RefSeq" id="WP_102994503.1">
    <property type="nucleotide sequence ID" value="NZ_CP025938.1"/>
</dbReference>
<reference evidence="2" key="1">
    <citation type="submission" date="2018-01" db="EMBL/GenBank/DDBJ databases">
        <title>Complete genome of Tamlana sp. UJ94.</title>
        <authorList>
            <person name="Jung J."/>
            <person name="Chung D."/>
            <person name="Bae S.S."/>
            <person name="Baek K."/>
        </authorList>
    </citation>
    <scope>NUCLEOTIDE SEQUENCE [LARGE SCALE GENOMIC DNA]</scope>
    <source>
        <strain evidence="2">UJ94</strain>
    </source>
</reference>